<comment type="caution">
    <text evidence="2">The sequence shown here is derived from an EMBL/GenBank/DDBJ whole genome shotgun (WGS) entry which is preliminary data.</text>
</comment>
<evidence type="ECO:0000313" key="3">
    <source>
        <dbReference type="Proteomes" id="UP001159427"/>
    </source>
</evidence>
<dbReference type="Proteomes" id="UP001159427">
    <property type="component" value="Unassembled WGS sequence"/>
</dbReference>
<evidence type="ECO:0000313" key="2">
    <source>
        <dbReference type="EMBL" id="CAH3025304.1"/>
    </source>
</evidence>
<evidence type="ECO:0000256" key="1">
    <source>
        <dbReference type="SAM" id="Coils"/>
    </source>
</evidence>
<proteinExistence type="predicted"/>
<keyword evidence="3" id="KW-1185">Reference proteome</keyword>
<dbReference type="EMBL" id="CALNXI010000346">
    <property type="protein sequence ID" value="CAH3025304.1"/>
    <property type="molecule type" value="Genomic_DNA"/>
</dbReference>
<keyword evidence="1" id="KW-0175">Coiled coil</keyword>
<feature type="coiled-coil region" evidence="1">
    <location>
        <begin position="116"/>
        <end position="143"/>
    </location>
</feature>
<organism evidence="2 3">
    <name type="scientific">Porites evermanni</name>
    <dbReference type="NCBI Taxonomy" id="104178"/>
    <lineage>
        <taxon>Eukaryota</taxon>
        <taxon>Metazoa</taxon>
        <taxon>Cnidaria</taxon>
        <taxon>Anthozoa</taxon>
        <taxon>Hexacorallia</taxon>
        <taxon>Scleractinia</taxon>
        <taxon>Fungiina</taxon>
        <taxon>Poritidae</taxon>
        <taxon>Porites</taxon>
    </lineage>
</organism>
<sequence length="185" mass="20591">MAENPLDSTNGLQQVENIPRVGVTDAERELANSAHVEFESLEVLSSVRERCQSVAPGLFAMALLSSTHFFPLTLAMNLEHAGDVNKEDSDIVLTGLELTDDLSGILKGILKKLNKLDTIERAIKKIEGSLVKLEERTTKLEALDCKEILALGSCLKGTNFQMFRDLPQELVTRRSNLKRRTRENN</sequence>
<gene>
    <name evidence="2" type="ORF">PEVE_00025670</name>
</gene>
<accession>A0ABN8MBU1</accession>
<name>A0ABN8MBU1_9CNID</name>
<reference evidence="2 3" key="1">
    <citation type="submission" date="2022-05" db="EMBL/GenBank/DDBJ databases">
        <authorList>
            <consortium name="Genoscope - CEA"/>
            <person name="William W."/>
        </authorList>
    </citation>
    <scope>NUCLEOTIDE SEQUENCE [LARGE SCALE GENOMIC DNA]</scope>
</reference>
<protein>
    <submittedName>
        <fullName evidence="2">Uncharacterized protein</fullName>
    </submittedName>
</protein>